<evidence type="ECO:0000259" key="9">
    <source>
        <dbReference type="PROSITE" id="PS50109"/>
    </source>
</evidence>
<comment type="catalytic activity">
    <reaction evidence="1">
        <text>ATP + protein L-histidine = ADP + protein N-phospho-L-histidine.</text>
        <dbReference type="EC" id="2.7.13.3"/>
    </reaction>
</comment>
<feature type="domain" description="PAS" evidence="10">
    <location>
        <begin position="30"/>
        <end position="91"/>
    </location>
</feature>
<evidence type="ECO:0000256" key="4">
    <source>
        <dbReference type="ARBA" id="ARBA00022679"/>
    </source>
</evidence>
<evidence type="ECO:0000313" key="12">
    <source>
        <dbReference type="Proteomes" id="UP000192343"/>
    </source>
</evidence>
<dbReference type="STRING" id="1963862.B4O97_16690"/>
<dbReference type="PRINTS" id="PR00344">
    <property type="entry name" value="BCTRLSENSOR"/>
</dbReference>
<keyword evidence="7" id="KW-0067">ATP-binding</keyword>
<feature type="domain" description="Histidine kinase" evidence="9">
    <location>
        <begin position="164"/>
        <end position="377"/>
    </location>
</feature>
<dbReference type="Gene3D" id="1.10.287.130">
    <property type="match status" value="1"/>
</dbReference>
<accession>A0A1Y1RU01</accession>
<evidence type="ECO:0000256" key="3">
    <source>
        <dbReference type="ARBA" id="ARBA00022553"/>
    </source>
</evidence>
<dbReference type="InterPro" id="IPR005467">
    <property type="entry name" value="His_kinase_dom"/>
</dbReference>
<dbReference type="GO" id="GO:0005524">
    <property type="term" value="F:ATP binding"/>
    <property type="evidence" value="ECO:0007669"/>
    <property type="project" value="UniProtKB-KW"/>
</dbReference>
<dbReference type="InterPro" id="IPR003594">
    <property type="entry name" value="HATPase_dom"/>
</dbReference>
<dbReference type="InterPro" id="IPR000014">
    <property type="entry name" value="PAS"/>
</dbReference>
<dbReference type="PANTHER" id="PTHR43065:SF10">
    <property type="entry name" value="PEROXIDE STRESS-ACTIVATED HISTIDINE KINASE MAK3"/>
    <property type="match status" value="1"/>
</dbReference>
<proteinExistence type="predicted"/>
<organism evidence="11 12">
    <name type="scientific">Marispirochaeta aestuarii</name>
    <dbReference type="NCBI Taxonomy" id="1963862"/>
    <lineage>
        <taxon>Bacteria</taxon>
        <taxon>Pseudomonadati</taxon>
        <taxon>Spirochaetota</taxon>
        <taxon>Spirochaetia</taxon>
        <taxon>Spirochaetales</taxon>
        <taxon>Spirochaetaceae</taxon>
        <taxon>Marispirochaeta</taxon>
    </lineage>
</organism>
<evidence type="ECO:0000256" key="5">
    <source>
        <dbReference type="ARBA" id="ARBA00022741"/>
    </source>
</evidence>
<evidence type="ECO:0000259" key="10">
    <source>
        <dbReference type="PROSITE" id="PS50112"/>
    </source>
</evidence>
<dbReference type="PANTHER" id="PTHR43065">
    <property type="entry name" value="SENSOR HISTIDINE KINASE"/>
    <property type="match status" value="1"/>
</dbReference>
<evidence type="ECO:0000313" key="11">
    <source>
        <dbReference type="EMBL" id="ORC31784.1"/>
    </source>
</evidence>
<dbReference type="AlphaFoldDB" id="A0A1Y1RU01"/>
<keyword evidence="5" id="KW-0547">Nucleotide-binding</keyword>
<dbReference type="SUPFAM" id="SSF47384">
    <property type="entry name" value="Homodimeric domain of signal transducing histidine kinase"/>
    <property type="match status" value="1"/>
</dbReference>
<dbReference type="EC" id="2.7.13.3" evidence="2"/>
<sequence length="390" mass="44156">MRKFLNRALKKIGKLNIDQIRSLIMDVVQENELLEMVLYSMTDGVVVLDEKHSVILLNKAAERLFPFKNGDVVERPLWDALADSSLSEFFHKALVEHENIEDKEISLQTSASTRVLSCTMMPLVREGRIQGGLLHIEDITEKKAKEARLRRAENLAALTTLTAGVAHEIKNPLGSISIHIQLIQKALGNGANGKNTETIQNYLDIVNEEVDRLNGIIVDFLFAVRPMDVNLVAQNLNDLVHELFEFIHYELEEQKIRLEFNLDDRMPELQLDVKYMKQALLNIVKNAISAMPEGGTLRVETIARDDQVELSIRDTGVGIPEENMTKIFEPYFTTKDFGSGLGLTLVYKIIKEHQGEINLESREGEGTTFTITLPVPQKEQRLLGWQSNEV</sequence>
<dbReference type="CDD" id="cd00130">
    <property type="entry name" value="PAS"/>
    <property type="match status" value="1"/>
</dbReference>
<comment type="caution">
    <text evidence="11">The sequence shown here is derived from an EMBL/GenBank/DDBJ whole genome shotgun (WGS) entry which is preliminary data.</text>
</comment>
<dbReference type="EMBL" id="MWQY01000024">
    <property type="protein sequence ID" value="ORC31784.1"/>
    <property type="molecule type" value="Genomic_DNA"/>
</dbReference>
<dbReference type="InterPro" id="IPR013656">
    <property type="entry name" value="PAS_4"/>
</dbReference>
<evidence type="ECO:0000256" key="6">
    <source>
        <dbReference type="ARBA" id="ARBA00022777"/>
    </source>
</evidence>
<reference evidence="11 12" key="1">
    <citation type="submission" date="2017-03" db="EMBL/GenBank/DDBJ databases">
        <title>Draft Genome sequence of Marispirochaeta sp. strain JC444.</title>
        <authorList>
            <person name="Shivani Y."/>
            <person name="Subhash Y."/>
            <person name="Sasikala C."/>
            <person name="Ramana C."/>
        </authorList>
    </citation>
    <scope>NUCLEOTIDE SEQUENCE [LARGE SCALE GENOMIC DNA]</scope>
    <source>
        <strain evidence="11 12">JC444</strain>
    </source>
</reference>
<keyword evidence="12" id="KW-1185">Reference proteome</keyword>
<keyword evidence="8" id="KW-0902">Two-component regulatory system</keyword>
<evidence type="ECO:0000256" key="2">
    <source>
        <dbReference type="ARBA" id="ARBA00012438"/>
    </source>
</evidence>
<dbReference type="InterPro" id="IPR003661">
    <property type="entry name" value="HisK_dim/P_dom"/>
</dbReference>
<name>A0A1Y1RU01_9SPIO</name>
<evidence type="ECO:0000256" key="8">
    <source>
        <dbReference type="ARBA" id="ARBA00023012"/>
    </source>
</evidence>
<evidence type="ECO:0000256" key="7">
    <source>
        <dbReference type="ARBA" id="ARBA00022840"/>
    </source>
</evidence>
<dbReference type="RefSeq" id="WP_083052611.1">
    <property type="nucleotide sequence ID" value="NZ_MWQY01000024.1"/>
</dbReference>
<dbReference type="OrthoDB" id="1931120at2"/>
<dbReference type="SMART" id="SM00387">
    <property type="entry name" value="HATPase_c"/>
    <property type="match status" value="1"/>
</dbReference>
<dbReference type="Pfam" id="PF00512">
    <property type="entry name" value="HisKA"/>
    <property type="match status" value="1"/>
</dbReference>
<evidence type="ECO:0000256" key="1">
    <source>
        <dbReference type="ARBA" id="ARBA00000085"/>
    </source>
</evidence>
<dbReference type="Pfam" id="PF08448">
    <property type="entry name" value="PAS_4"/>
    <property type="match status" value="1"/>
</dbReference>
<dbReference type="InterPro" id="IPR004358">
    <property type="entry name" value="Sig_transdc_His_kin-like_C"/>
</dbReference>
<dbReference type="InterPro" id="IPR035965">
    <property type="entry name" value="PAS-like_dom_sf"/>
</dbReference>
<dbReference type="SUPFAM" id="SSF55874">
    <property type="entry name" value="ATPase domain of HSP90 chaperone/DNA topoisomerase II/histidine kinase"/>
    <property type="match status" value="1"/>
</dbReference>
<dbReference type="PROSITE" id="PS50109">
    <property type="entry name" value="HIS_KIN"/>
    <property type="match status" value="1"/>
</dbReference>
<dbReference type="SMART" id="SM00388">
    <property type="entry name" value="HisKA"/>
    <property type="match status" value="1"/>
</dbReference>
<dbReference type="SMART" id="SM00091">
    <property type="entry name" value="PAS"/>
    <property type="match status" value="1"/>
</dbReference>
<gene>
    <name evidence="11" type="ORF">B4O97_16690</name>
</gene>
<keyword evidence="4" id="KW-0808">Transferase</keyword>
<keyword evidence="6 11" id="KW-0418">Kinase</keyword>
<dbReference type="InterPro" id="IPR036890">
    <property type="entry name" value="HATPase_C_sf"/>
</dbReference>
<protein>
    <recommendedName>
        <fullName evidence="2">histidine kinase</fullName>
        <ecNumber evidence="2">2.7.13.3</ecNumber>
    </recommendedName>
</protein>
<dbReference type="Pfam" id="PF02518">
    <property type="entry name" value="HATPase_c"/>
    <property type="match status" value="1"/>
</dbReference>
<dbReference type="InterPro" id="IPR036097">
    <property type="entry name" value="HisK_dim/P_sf"/>
</dbReference>
<dbReference type="Gene3D" id="3.30.565.10">
    <property type="entry name" value="Histidine kinase-like ATPase, C-terminal domain"/>
    <property type="match status" value="1"/>
</dbReference>
<keyword evidence="3" id="KW-0597">Phosphoprotein</keyword>
<dbReference type="NCBIfam" id="TIGR00229">
    <property type="entry name" value="sensory_box"/>
    <property type="match status" value="1"/>
</dbReference>
<dbReference type="Proteomes" id="UP000192343">
    <property type="component" value="Unassembled WGS sequence"/>
</dbReference>
<dbReference type="Gene3D" id="3.30.450.20">
    <property type="entry name" value="PAS domain"/>
    <property type="match status" value="1"/>
</dbReference>
<dbReference type="GO" id="GO:0000155">
    <property type="term" value="F:phosphorelay sensor kinase activity"/>
    <property type="evidence" value="ECO:0007669"/>
    <property type="project" value="InterPro"/>
</dbReference>
<dbReference type="CDD" id="cd00082">
    <property type="entry name" value="HisKA"/>
    <property type="match status" value="1"/>
</dbReference>
<dbReference type="PROSITE" id="PS50112">
    <property type="entry name" value="PAS"/>
    <property type="match status" value="1"/>
</dbReference>
<dbReference type="SUPFAM" id="SSF55785">
    <property type="entry name" value="PYP-like sensor domain (PAS domain)"/>
    <property type="match status" value="1"/>
</dbReference>